<evidence type="ECO:0000313" key="1">
    <source>
        <dbReference type="EMBL" id="AKV06088.1"/>
    </source>
</evidence>
<name>A0A0K1QK52_PSEFL</name>
<dbReference type="Proteomes" id="UP000017175">
    <property type="component" value="Chromosome"/>
</dbReference>
<protein>
    <submittedName>
        <fullName evidence="1">Prophage PssSM-03</fullName>
    </submittedName>
</protein>
<dbReference type="EMBL" id="CP010945">
    <property type="protein sequence ID" value="AKV06088.1"/>
    <property type="molecule type" value="Genomic_DNA"/>
</dbReference>
<evidence type="ECO:0000313" key="2">
    <source>
        <dbReference type="Proteomes" id="UP000017175"/>
    </source>
</evidence>
<dbReference type="OrthoDB" id="5769639at2"/>
<dbReference type="RefSeq" id="WP_017335967.1">
    <property type="nucleotide sequence ID" value="NZ_CP010945.1"/>
</dbReference>
<reference evidence="1 2" key="1">
    <citation type="journal article" date="2012" name="J. Bacteriol.">
        <title>Draft genome sequence of the cyanide-utilizing bacterium Pseudomonas fluorescens strain NCIMB 11764.</title>
        <authorList>
            <person name="Vilo C.A."/>
            <person name="Benedik M.J."/>
            <person name="Kunz D.A."/>
            <person name="Dong Q."/>
        </authorList>
    </citation>
    <scope>NUCLEOTIDE SEQUENCE [LARGE SCALE GENOMIC DNA]</scope>
    <source>
        <strain evidence="1 2">NCIMB 11764</strain>
    </source>
</reference>
<dbReference type="AlphaFoldDB" id="A0A0K1QK52"/>
<gene>
    <name evidence="1" type="ORF">B723_06630</name>
</gene>
<proteinExistence type="predicted"/>
<accession>A0A0K1QK52</accession>
<dbReference type="eggNOG" id="ENOG5032D92">
    <property type="taxonomic scope" value="Bacteria"/>
</dbReference>
<sequence length="93" mass="10871">MTKPLDMGVFLTGMLTGAHATRERHISQAKTVQAAIFNRWRLDNPWTWQRKHVVWFLAHEIKDTAPATRYYYQLTINLIALRMGKSWFGKPIA</sequence>
<organism evidence="1 2">
    <name type="scientific">Pseudomonas fluorescens NCIMB 11764</name>
    <dbReference type="NCBI Taxonomy" id="1221522"/>
    <lineage>
        <taxon>Bacteria</taxon>
        <taxon>Pseudomonadati</taxon>
        <taxon>Pseudomonadota</taxon>
        <taxon>Gammaproteobacteria</taxon>
        <taxon>Pseudomonadales</taxon>
        <taxon>Pseudomonadaceae</taxon>
        <taxon>Pseudomonas</taxon>
    </lineage>
</organism>